<dbReference type="Proteomes" id="UP000276215">
    <property type="component" value="Unassembled WGS sequence"/>
</dbReference>
<keyword evidence="3" id="KW-1185">Reference proteome</keyword>
<feature type="compositionally biased region" description="Polar residues" evidence="1">
    <location>
        <begin position="36"/>
        <end position="55"/>
    </location>
</feature>
<feature type="region of interest" description="Disordered" evidence="1">
    <location>
        <begin position="425"/>
        <end position="467"/>
    </location>
</feature>
<proteinExistence type="predicted"/>
<dbReference type="OrthoDB" id="5504382at2759"/>
<name>A0A3N4J8E7_9PEZI</name>
<accession>A0A3N4J8E7</accession>
<organism evidence="2 3">
    <name type="scientific">Choiromyces venosus 120613-1</name>
    <dbReference type="NCBI Taxonomy" id="1336337"/>
    <lineage>
        <taxon>Eukaryota</taxon>
        <taxon>Fungi</taxon>
        <taxon>Dikarya</taxon>
        <taxon>Ascomycota</taxon>
        <taxon>Pezizomycotina</taxon>
        <taxon>Pezizomycetes</taxon>
        <taxon>Pezizales</taxon>
        <taxon>Tuberaceae</taxon>
        <taxon>Choiromyces</taxon>
    </lineage>
</organism>
<dbReference type="EMBL" id="ML120541">
    <property type="protein sequence ID" value="RPA90104.1"/>
    <property type="molecule type" value="Genomic_DNA"/>
</dbReference>
<evidence type="ECO:0000313" key="3">
    <source>
        <dbReference type="Proteomes" id="UP000276215"/>
    </source>
</evidence>
<feature type="compositionally biased region" description="Acidic residues" evidence="1">
    <location>
        <begin position="445"/>
        <end position="467"/>
    </location>
</feature>
<feature type="region of interest" description="Disordered" evidence="1">
    <location>
        <begin position="1"/>
        <end position="55"/>
    </location>
</feature>
<protein>
    <submittedName>
        <fullName evidence="2">Uncharacterized protein</fullName>
    </submittedName>
</protein>
<evidence type="ECO:0000256" key="1">
    <source>
        <dbReference type="SAM" id="MobiDB-lite"/>
    </source>
</evidence>
<sequence length="467" mass="52545">MVLLNSGQPIIPGAAQTPQMPSHRRTPYPASRPPRQRTNLPTTSESLSLTPVPSTATNRQLPLLISEDATQEISMFDRSGLSPIDRSGCASGANLSHDSQAVVGVFDVPHQGDQHISTPTQSAMMVDSAHRQPQVEILIFKQEQTNNHLDSMESRLTSFERTLQQIKGQIVVGRDIRQGILRASEVKKTISSIKEFVDAPNSIIREVDIFKTLKLISKRLGDLERSLTQTTLKVTKDENVKIRNFIKSIFQRIDLKSANYFDHTHLLAFLSKNGTAGLEASLFIKKKLDMQKILSECITEEKSKFKSILKNSAYRNLSIASFAERPFLPKVYNSASQSRKEKLQLVAAKWRLITETIWSLPLPPRKWWQQVFSLLETLHKDNIHGSDLSLHEHILSEDREKYLLSERVSVDDLGDINDIVDVDNSEPDLDFGVESHSIDSSGTESEQEVDEESFGPDFMDGNEEALF</sequence>
<evidence type="ECO:0000313" key="2">
    <source>
        <dbReference type="EMBL" id="RPA90104.1"/>
    </source>
</evidence>
<gene>
    <name evidence="2" type="ORF">L873DRAFT_1848974</name>
</gene>
<dbReference type="AlphaFoldDB" id="A0A3N4J8E7"/>
<reference evidence="2 3" key="1">
    <citation type="journal article" date="2018" name="Nat. Ecol. Evol.">
        <title>Pezizomycetes genomes reveal the molecular basis of ectomycorrhizal truffle lifestyle.</title>
        <authorList>
            <person name="Murat C."/>
            <person name="Payen T."/>
            <person name="Noel B."/>
            <person name="Kuo A."/>
            <person name="Morin E."/>
            <person name="Chen J."/>
            <person name="Kohler A."/>
            <person name="Krizsan K."/>
            <person name="Balestrini R."/>
            <person name="Da Silva C."/>
            <person name="Montanini B."/>
            <person name="Hainaut M."/>
            <person name="Levati E."/>
            <person name="Barry K.W."/>
            <person name="Belfiori B."/>
            <person name="Cichocki N."/>
            <person name="Clum A."/>
            <person name="Dockter R.B."/>
            <person name="Fauchery L."/>
            <person name="Guy J."/>
            <person name="Iotti M."/>
            <person name="Le Tacon F."/>
            <person name="Lindquist E.A."/>
            <person name="Lipzen A."/>
            <person name="Malagnac F."/>
            <person name="Mello A."/>
            <person name="Molinier V."/>
            <person name="Miyauchi S."/>
            <person name="Poulain J."/>
            <person name="Riccioni C."/>
            <person name="Rubini A."/>
            <person name="Sitrit Y."/>
            <person name="Splivallo R."/>
            <person name="Traeger S."/>
            <person name="Wang M."/>
            <person name="Zifcakova L."/>
            <person name="Wipf D."/>
            <person name="Zambonelli A."/>
            <person name="Paolocci F."/>
            <person name="Nowrousian M."/>
            <person name="Ottonello S."/>
            <person name="Baldrian P."/>
            <person name="Spatafora J.W."/>
            <person name="Henrissat B."/>
            <person name="Nagy L.G."/>
            <person name="Aury J.M."/>
            <person name="Wincker P."/>
            <person name="Grigoriev I.V."/>
            <person name="Bonfante P."/>
            <person name="Martin F.M."/>
        </authorList>
    </citation>
    <scope>NUCLEOTIDE SEQUENCE [LARGE SCALE GENOMIC DNA]</scope>
    <source>
        <strain evidence="2 3">120613-1</strain>
    </source>
</reference>